<name>A0A4Y7PW38_9AGAM</name>
<feature type="compositionally biased region" description="Pro residues" evidence="1">
    <location>
        <begin position="54"/>
        <end position="67"/>
    </location>
</feature>
<accession>A0A4Y7PW38</accession>
<gene>
    <name evidence="2" type="ORF">BD410DRAFT_460067</name>
</gene>
<protein>
    <submittedName>
        <fullName evidence="2">Uncharacterized protein</fullName>
    </submittedName>
</protein>
<dbReference type="VEuPathDB" id="FungiDB:BD410DRAFT_460067"/>
<dbReference type="Proteomes" id="UP000294933">
    <property type="component" value="Unassembled WGS sequence"/>
</dbReference>
<organism evidence="2 3">
    <name type="scientific">Rickenella mellea</name>
    <dbReference type="NCBI Taxonomy" id="50990"/>
    <lineage>
        <taxon>Eukaryota</taxon>
        <taxon>Fungi</taxon>
        <taxon>Dikarya</taxon>
        <taxon>Basidiomycota</taxon>
        <taxon>Agaricomycotina</taxon>
        <taxon>Agaricomycetes</taxon>
        <taxon>Hymenochaetales</taxon>
        <taxon>Rickenellaceae</taxon>
        <taxon>Rickenella</taxon>
    </lineage>
</organism>
<evidence type="ECO:0000313" key="2">
    <source>
        <dbReference type="EMBL" id="TDL18809.1"/>
    </source>
</evidence>
<reference evidence="2 3" key="1">
    <citation type="submission" date="2018-06" db="EMBL/GenBank/DDBJ databases">
        <title>A transcriptomic atlas of mushroom development highlights an independent origin of complex multicellularity.</title>
        <authorList>
            <consortium name="DOE Joint Genome Institute"/>
            <person name="Krizsan K."/>
            <person name="Almasi E."/>
            <person name="Merenyi Z."/>
            <person name="Sahu N."/>
            <person name="Viragh M."/>
            <person name="Koszo T."/>
            <person name="Mondo S."/>
            <person name="Kiss B."/>
            <person name="Balint B."/>
            <person name="Kues U."/>
            <person name="Barry K."/>
            <person name="Hegedus J.C."/>
            <person name="Henrissat B."/>
            <person name="Johnson J."/>
            <person name="Lipzen A."/>
            <person name="Ohm R."/>
            <person name="Nagy I."/>
            <person name="Pangilinan J."/>
            <person name="Yan J."/>
            <person name="Xiong Y."/>
            <person name="Grigoriev I.V."/>
            <person name="Hibbett D.S."/>
            <person name="Nagy L.G."/>
        </authorList>
    </citation>
    <scope>NUCLEOTIDE SEQUENCE [LARGE SCALE GENOMIC DNA]</scope>
    <source>
        <strain evidence="2 3">SZMC22713</strain>
    </source>
</reference>
<dbReference type="AlphaFoldDB" id="A0A4Y7PW38"/>
<keyword evidence="3" id="KW-1185">Reference proteome</keyword>
<proteinExistence type="predicted"/>
<evidence type="ECO:0000313" key="3">
    <source>
        <dbReference type="Proteomes" id="UP000294933"/>
    </source>
</evidence>
<dbReference type="EMBL" id="ML170203">
    <property type="protein sequence ID" value="TDL18809.1"/>
    <property type="molecule type" value="Genomic_DNA"/>
</dbReference>
<feature type="compositionally biased region" description="Basic and acidic residues" evidence="1">
    <location>
        <begin position="69"/>
        <end position="82"/>
    </location>
</feature>
<sequence length="157" mass="18071">MGAYKWLMGCEEDVLSDWWDIDEGYIRGDDKKLSPHGRPPSRRSLRYPPYWHRAPPPFSGSRFPPPTSDVRESQFRHERDGNSDAGTTFINPSYRSIVPPLRAHVCGRIASVPVNLCSGIALGMSFRLLPRIRELRTTTMPIVMWTEVCGLKLWRMR</sequence>
<feature type="region of interest" description="Disordered" evidence="1">
    <location>
        <begin position="29"/>
        <end position="88"/>
    </location>
</feature>
<evidence type="ECO:0000256" key="1">
    <source>
        <dbReference type="SAM" id="MobiDB-lite"/>
    </source>
</evidence>